<dbReference type="EMBL" id="JBEVCJ010000014">
    <property type="protein sequence ID" value="MET1255882.1"/>
    <property type="molecule type" value="Genomic_DNA"/>
</dbReference>
<keyword evidence="2" id="KW-1185">Reference proteome</keyword>
<dbReference type="Proteomes" id="UP001548189">
    <property type="component" value="Unassembled WGS sequence"/>
</dbReference>
<name>A0ABV2BVB2_9GAMM</name>
<accession>A0ABV2BVB2</accession>
<protein>
    <submittedName>
        <fullName evidence="1">DUF413 domain-containing protein</fullName>
    </submittedName>
</protein>
<comment type="caution">
    <text evidence="1">The sequence shown here is derived from an EMBL/GenBank/DDBJ whole genome shotgun (WGS) entry which is preliminary data.</text>
</comment>
<gene>
    <name evidence="1" type="primary">maoP</name>
    <name evidence="1" type="ORF">ABVT43_12150</name>
</gene>
<sequence length="115" mass="13007">MQTREFWLQKKFSDIAKFPYGFSRSGDFTIAQSMQLESNGNLIRALLNGEVSDPTDSDIELKNAIISANRDYSELAKIWIKYAGTHRSKISVSSSSSKNEFDESDSDWVSDEVID</sequence>
<evidence type="ECO:0000313" key="1">
    <source>
        <dbReference type="EMBL" id="MET1255882.1"/>
    </source>
</evidence>
<dbReference type="Pfam" id="PF04219">
    <property type="entry name" value="DUF413"/>
    <property type="match status" value="1"/>
</dbReference>
<reference evidence="1 2" key="1">
    <citation type="submission" date="2024-06" db="EMBL/GenBank/DDBJ databases">
        <authorList>
            <person name="Li F."/>
        </authorList>
    </citation>
    <scope>NUCLEOTIDE SEQUENCE [LARGE SCALE GENOMIC DNA]</scope>
    <source>
        <strain evidence="1 2">GXAS 311</strain>
    </source>
</reference>
<evidence type="ECO:0000313" key="2">
    <source>
        <dbReference type="Proteomes" id="UP001548189"/>
    </source>
</evidence>
<dbReference type="InterPro" id="IPR007335">
    <property type="entry name" value="DUF413"/>
</dbReference>
<organism evidence="1 2">
    <name type="scientific">Aliikangiella maris</name>
    <dbReference type="NCBI Taxonomy" id="3162458"/>
    <lineage>
        <taxon>Bacteria</taxon>
        <taxon>Pseudomonadati</taxon>
        <taxon>Pseudomonadota</taxon>
        <taxon>Gammaproteobacteria</taxon>
        <taxon>Oceanospirillales</taxon>
        <taxon>Pleioneaceae</taxon>
        <taxon>Aliikangiella</taxon>
    </lineage>
</organism>
<proteinExistence type="predicted"/>